<keyword evidence="1" id="KW-0677">Repeat</keyword>
<evidence type="ECO:0000256" key="1">
    <source>
        <dbReference type="ARBA" id="ARBA00022737"/>
    </source>
</evidence>
<dbReference type="InterPro" id="IPR019734">
    <property type="entry name" value="TPR_rpt"/>
</dbReference>
<keyword evidence="2 3" id="KW-0802">TPR repeat</keyword>
<keyword evidence="5" id="KW-1185">Reference proteome</keyword>
<evidence type="ECO:0000256" key="3">
    <source>
        <dbReference type="PROSITE-ProRule" id="PRU00339"/>
    </source>
</evidence>
<evidence type="ECO:0000313" key="5">
    <source>
        <dbReference type="Proteomes" id="UP001054902"/>
    </source>
</evidence>
<feature type="repeat" description="TPR" evidence="3">
    <location>
        <begin position="176"/>
        <end position="209"/>
    </location>
</feature>
<dbReference type="Pfam" id="PF13424">
    <property type="entry name" value="TPR_12"/>
    <property type="match status" value="1"/>
</dbReference>
<dbReference type="SMART" id="SM00028">
    <property type="entry name" value="TPR"/>
    <property type="match status" value="3"/>
</dbReference>
<feature type="repeat" description="TPR" evidence="3">
    <location>
        <begin position="218"/>
        <end position="251"/>
    </location>
</feature>
<comment type="caution">
    <text evidence="4">The sequence shown here is derived from an EMBL/GenBank/DDBJ whole genome shotgun (WGS) entry which is preliminary data.</text>
</comment>
<reference evidence="4 5" key="1">
    <citation type="journal article" date="2021" name="Sci. Rep.">
        <title>The genome of the diatom Chaetoceros tenuissimus carries an ancient integrated fragment of an extant virus.</title>
        <authorList>
            <person name="Hongo Y."/>
            <person name="Kimura K."/>
            <person name="Takaki Y."/>
            <person name="Yoshida Y."/>
            <person name="Baba S."/>
            <person name="Kobayashi G."/>
            <person name="Nagasaki K."/>
            <person name="Hano T."/>
            <person name="Tomaru Y."/>
        </authorList>
    </citation>
    <scope>NUCLEOTIDE SEQUENCE [LARGE SCALE GENOMIC DNA]</scope>
    <source>
        <strain evidence="4 5">NIES-3715</strain>
    </source>
</reference>
<gene>
    <name evidence="4" type="ORF">CTEN210_12615</name>
</gene>
<organism evidence="4 5">
    <name type="scientific">Chaetoceros tenuissimus</name>
    <dbReference type="NCBI Taxonomy" id="426638"/>
    <lineage>
        <taxon>Eukaryota</taxon>
        <taxon>Sar</taxon>
        <taxon>Stramenopiles</taxon>
        <taxon>Ochrophyta</taxon>
        <taxon>Bacillariophyta</taxon>
        <taxon>Coscinodiscophyceae</taxon>
        <taxon>Chaetocerotophycidae</taxon>
        <taxon>Chaetocerotales</taxon>
        <taxon>Chaetocerotaceae</taxon>
        <taxon>Chaetoceros</taxon>
    </lineage>
</organism>
<evidence type="ECO:0000256" key="2">
    <source>
        <dbReference type="ARBA" id="ARBA00022803"/>
    </source>
</evidence>
<dbReference type="AlphaFoldDB" id="A0AAD3D1M9"/>
<dbReference type="Proteomes" id="UP001054902">
    <property type="component" value="Unassembled WGS sequence"/>
</dbReference>
<dbReference type="PANTHER" id="PTHR45641">
    <property type="entry name" value="TETRATRICOPEPTIDE REPEAT PROTEIN (AFU_ORTHOLOGUE AFUA_6G03870)"/>
    <property type="match status" value="1"/>
</dbReference>
<accession>A0AAD3D1M9</accession>
<protein>
    <submittedName>
        <fullName evidence="4">Uncharacterized protein</fullName>
    </submittedName>
</protein>
<dbReference type="EMBL" id="BLLK01000051">
    <property type="protein sequence ID" value="GFH56138.1"/>
    <property type="molecule type" value="Genomic_DNA"/>
</dbReference>
<dbReference type="SUPFAM" id="SSF48452">
    <property type="entry name" value="TPR-like"/>
    <property type="match status" value="1"/>
</dbReference>
<dbReference type="PROSITE" id="PS50005">
    <property type="entry name" value="TPR"/>
    <property type="match status" value="2"/>
</dbReference>
<proteinExistence type="predicted"/>
<dbReference type="InterPro" id="IPR011990">
    <property type="entry name" value="TPR-like_helical_dom_sf"/>
</dbReference>
<dbReference type="PANTHER" id="PTHR45641:SF19">
    <property type="entry name" value="NEPHROCYSTIN-3"/>
    <property type="match status" value="1"/>
</dbReference>
<sequence length="392" mass="44702">MFFDCVRSSTPLHFPDDAMAHVIFAYTEVCMTLQFYEKAESILKLSIKDHISAAQSRDGFLNNHCIYLLEKLAGLYTKQSKMDIASECYQTSISLLREQLEKISSSPSSSRTFDDHDISVEDQTRLLLLSVLERYSYLSVQFDELGYFDDTIEILSLVLETKRDRLCFIDGHHSITSTLNKLGIAHFNSGNLYSALQAFQECLEIYEASTEVFEAPMLSVLYNIATIYNAFGDYDQALGTYTRVLAQEMKCLQDYTPRTVAVSDDTASSSTSRVRPIDAVNTLFKIFRVYKKKANAEMFQDGLKYLLQAISLCSKYKDEIPLEQYLQVHFALGDEYFLQGNITKAISIYKIPFSTFVLSTEHFDGFLEHINDLYEYRNSTKDILLKTAANAA</sequence>
<dbReference type="Gene3D" id="1.25.40.10">
    <property type="entry name" value="Tetratricopeptide repeat domain"/>
    <property type="match status" value="1"/>
</dbReference>
<evidence type="ECO:0000313" key="4">
    <source>
        <dbReference type="EMBL" id="GFH56138.1"/>
    </source>
</evidence>
<name>A0AAD3D1M9_9STRA</name>